<name>A0A1T4K1L1_9ACTN</name>
<dbReference type="SUPFAM" id="SSF52096">
    <property type="entry name" value="ClpP/crotonase"/>
    <property type="match status" value="1"/>
</dbReference>
<feature type="compositionally biased region" description="Basic and acidic residues" evidence="3">
    <location>
        <begin position="254"/>
        <end position="264"/>
    </location>
</feature>
<comment type="similarity">
    <text evidence="1">Belongs to the enoyl-CoA hydratase/isomerase family.</text>
</comment>
<dbReference type="EMBL" id="FUWS01000001">
    <property type="protein sequence ID" value="SJZ36273.1"/>
    <property type="molecule type" value="Genomic_DNA"/>
</dbReference>
<evidence type="ECO:0000256" key="2">
    <source>
        <dbReference type="ARBA" id="ARBA00023239"/>
    </source>
</evidence>
<dbReference type="STRING" id="1122192.SAMN02745673_00111"/>
<evidence type="ECO:0000313" key="4">
    <source>
        <dbReference type="EMBL" id="SJZ36273.1"/>
    </source>
</evidence>
<organism evidence="4 5">
    <name type="scientific">Marinactinospora thermotolerans DSM 45154</name>
    <dbReference type="NCBI Taxonomy" id="1122192"/>
    <lineage>
        <taxon>Bacteria</taxon>
        <taxon>Bacillati</taxon>
        <taxon>Actinomycetota</taxon>
        <taxon>Actinomycetes</taxon>
        <taxon>Streptosporangiales</taxon>
        <taxon>Nocardiopsidaceae</taxon>
        <taxon>Marinactinospora</taxon>
    </lineage>
</organism>
<dbReference type="GO" id="GO:0016829">
    <property type="term" value="F:lyase activity"/>
    <property type="evidence" value="ECO:0007669"/>
    <property type="project" value="UniProtKB-KW"/>
</dbReference>
<evidence type="ECO:0000313" key="5">
    <source>
        <dbReference type="Proteomes" id="UP000190637"/>
    </source>
</evidence>
<dbReference type="Gene3D" id="3.90.226.10">
    <property type="entry name" value="2-enoyl-CoA Hydratase, Chain A, domain 1"/>
    <property type="match status" value="1"/>
</dbReference>
<reference evidence="4 5" key="1">
    <citation type="submission" date="2017-02" db="EMBL/GenBank/DDBJ databases">
        <authorList>
            <person name="Peterson S.W."/>
        </authorList>
    </citation>
    <scope>NUCLEOTIDE SEQUENCE [LARGE SCALE GENOMIC DNA]</scope>
    <source>
        <strain evidence="4 5">DSM 45154</strain>
    </source>
</reference>
<evidence type="ECO:0000256" key="1">
    <source>
        <dbReference type="ARBA" id="ARBA00005254"/>
    </source>
</evidence>
<keyword evidence="2" id="KW-0456">Lyase</keyword>
<dbReference type="PANTHER" id="PTHR11941">
    <property type="entry name" value="ENOYL-COA HYDRATASE-RELATED"/>
    <property type="match status" value="1"/>
</dbReference>
<feature type="region of interest" description="Disordered" evidence="3">
    <location>
        <begin position="254"/>
        <end position="274"/>
    </location>
</feature>
<keyword evidence="5" id="KW-1185">Reference proteome</keyword>
<proteinExistence type="inferred from homology"/>
<dbReference type="Proteomes" id="UP000190637">
    <property type="component" value="Unassembled WGS sequence"/>
</dbReference>
<accession>A0A1T4K1L1</accession>
<dbReference type="InterPro" id="IPR001753">
    <property type="entry name" value="Enoyl-CoA_hydra/iso"/>
</dbReference>
<sequence length="274" mass="29087">MGDGPAQGRIQWDILGDTAWITIDNPRKRNAMDAHMWRQVPEALTAIEADERVRVVVLAGAGGTFCAGADISDLQAIGPTVTDDPGQNLPVRAETALLDCPLPTIALIEGHCVGGGCQLAAACDIRIATPSARFGITPAKLGLVYPPSSIQRLVEIVGPSAAKLLLFSGEILDAERAHHMRLVDEITEDAHARVASLAATMASRSALSVAASKELVDMARRGEGLDGRARHWQRLAATSGEAAEGVRAFLERRAPTFPYRHDGRPPTPERTAAG</sequence>
<dbReference type="InterPro" id="IPR029045">
    <property type="entry name" value="ClpP/crotonase-like_dom_sf"/>
</dbReference>
<dbReference type="Pfam" id="PF00378">
    <property type="entry name" value="ECH_1"/>
    <property type="match status" value="1"/>
</dbReference>
<dbReference type="Gene3D" id="1.10.12.10">
    <property type="entry name" value="Lyase 2-enoyl-coa Hydratase, Chain A, domain 2"/>
    <property type="match status" value="1"/>
</dbReference>
<evidence type="ECO:0000256" key="3">
    <source>
        <dbReference type="SAM" id="MobiDB-lite"/>
    </source>
</evidence>
<gene>
    <name evidence="4" type="ORF">SAMN02745673_00111</name>
</gene>
<dbReference type="AlphaFoldDB" id="A0A1T4K1L1"/>
<dbReference type="CDD" id="cd06558">
    <property type="entry name" value="crotonase-like"/>
    <property type="match status" value="1"/>
</dbReference>
<dbReference type="GO" id="GO:0006635">
    <property type="term" value="P:fatty acid beta-oxidation"/>
    <property type="evidence" value="ECO:0007669"/>
    <property type="project" value="TreeGrafter"/>
</dbReference>
<dbReference type="InterPro" id="IPR014748">
    <property type="entry name" value="Enoyl-CoA_hydra_C"/>
</dbReference>
<protein>
    <submittedName>
        <fullName evidence="4">Enoyl-CoA hydratase/carnithine racemase</fullName>
    </submittedName>
</protein>
<dbReference type="OrthoDB" id="5174409at2"/>
<dbReference type="PANTHER" id="PTHR11941:SF127">
    <property type="entry name" value="ENOYL-COA HYDRATASE ECHA18 (ENOYL HYDRASE) (UNSATURATED ACYL-COA HYDRATASE) (CROTONASE)-RELATED"/>
    <property type="match status" value="1"/>
</dbReference>